<proteinExistence type="predicted"/>
<evidence type="ECO:0000313" key="2">
    <source>
        <dbReference type="EMBL" id="CNV43731.1"/>
    </source>
</evidence>
<evidence type="ECO:0000313" key="3">
    <source>
        <dbReference type="Proteomes" id="UP000039217"/>
    </source>
</evidence>
<evidence type="ECO:0000256" key="1">
    <source>
        <dbReference type="SAM" id="MobiDB-lite"/>
    </source>
</evidence>
<accession>A0A655F2X9</accession>
<gene>
    <name evidence="2" type="ORF">ERS007661_02378</name>
</gene>
<sequence>MVRIWRTNGLYSSARSVKTRNITDNAQAKKLDGPSTNANSRYQTHMIHDTG</sequence>
<dbReference type="Proteomes" id="UP000039217">
    <property type="component" value="Unassembled WGS sequence"/>
</dbReference>
<dbReference type="AlphaFoldDB" id="A0A655F2X9"/>
<feature type="compositionally biased region" description="Polar residues" evidence="1">
    <location>
        <begin position="34"/>
        <end position="43"/>
    </location>
</feature>
<protein>
    <submittedName>
        <fullName evidence="2">Uncharacterized protein</fullName>
    </submittedName>
</protein>
<reference evidence="2 3" key="1">
    <citation type="submission" date="2015-03" db="EMBL/GenBank/DDBJ databases">
        <authorList>
            <consortium name="Pathogen Informatics"/>
        </authorList>
    </citation>
    <scope>NUCLEOTIDE SEQUENCE [LARGE SCALE GENOMIC DNA]</scope>
    <source>
        <strain evidence="2 3">D00501624</strain>
    </source>
</reference>
<feature type="region of interest" description="Disordered" evidence="1">
    <location>
        <begin position="21"/>
        <end position="51"/>
    </location>
</feature>
<name>A0A655F2X9_MYCTX</name>
<dbReference type="EMBL" id="CQQC01000824">
    <property type="protein sequence ID" value="CNV43731.1"/>
    <property type="molecule type" value="Genomic_DNA"/>
</dbReference>
<organism evidence="2 3">
    <name type="scientific">Mycobacterium tuberculosis</name>
    <dbReference type="NCBI Taxonomy" id="1773"/>
    <lineage>
        <taxon>Bacteria</taxon>
        <taxon>Bacillati</taxon>
        <taxon>Actinomycetota</taxon>
        <taxon>Actinomycetes</taxon>
        <taxon>Mycobacteriales</taxon>
        <taxon>Mycobacteriaceae</taxon>
        <taxon>Mycobacterium</taxon>
        <taxon>Mycobacterium tuberculosis complex</taxon>
    </lineage>
</organism>